<evidence type="ECO:0000313" key="2">
    <source>
        <dbReference type="Proteomes" id="UP000010445"/>
    </source>
</evidence>
<dbReference type="Proteomes" id="UP000010445">
    <property type="component" value="Unassembled WGS sequence"/>
</dbReference>
<protein>
    <submittedName>
        <fullName evidence="1">Uncharacterized protein</fullName>
    </submittedName>
</protein>
<keyword evidence="2" id="KW-1185">Reference proteome</keyword>
<organism evidence="1 2">
    <name type="scientific">Corynebacterium durum F0235</name>
    <dbReference type="NCBI Taxonomy" id="1035195"/>
    <lineage>
        <taxon>Bacteria</taxon>
        <taxon>Bacillati</taxon>
        <taxon>Actinomycetota</taxon>
        <taxon>Actinomycetes</taxon>
        <taxon>Mycobacteriales</taxon>
        <taxon>Corynebacteriaceae</taxon>
        <taxon>Corynebacterium</taxon>
    </lineage>
</organism>
<dbReference type="STRING" id="1035195.HMPREF9997_00577"/>
<name>L1MJU5_9CORY</name>
<dbReference type="HOGENOM" id="CLU_3097798_0_0_11"/>
<proteinExistence type="predicted"/>
<comment type="caution">
    <text evidence="1">The sequence shown here is derived from an EMBL/GenBank/DDBJ whole genome shotgun (WGS) entry which is preliminary data.</text>
</comment>
<accession>L1MJU5</accession>
<dbReference type="EMBL" id="AMEM01000011">
    <property type="protein sequence ID" value="EKX91507.1"/>
    <property type="molecule type" value="Genomic_DNA"/>
</dbReference>
<sequence>MLHQVYLQYMCLLAASCTLHICDYRVTTPVLPTRFFAPAPLRASTSPPPEK</sequence>
<evidence type="ECO:0000313" key="1">
    <source>
        <dbReference type="EMBL" id="EKX91507.1"/>
    </source>
</evidence>
<gene>
    <name evidence="1" type="ORF">HMPREF9997_00577</name>
</gene>
<reference evidence="1 2" key="1">
    <citation type="submission" date="2012-05" db="EMBL/GenBank/DDBJ databases">
        <authorList>
            <person name="Weinstock G."/>
            <person name="Sodergren E."/>
            <person name="Lobos E.A."/>
            <person name="Fulton L."/>
            <person name="Fulton R."/>
            <person name="Courtney L."/>
            <person name="Fronick C."/>
            <person name="O'Laughlin M."/>
            <person name="Godfrey J."/>
            <person name="Wilson R.M."/>
            <person name="Miner T."/>
            <person name="Farmer C."/>
            <person name="Delehaunty K."/>
            <person name="Cordes M."/>
            <person name="Minx P."/>
            <person name="Tomlinson C."/>
            <person name="Chen J."/>
            <person name="Wollam A."/>
            <person name="Pepin K.H."/>
            <person name="Bhonagiri V."/>
            <person name="Zhang X."/>
            <person name="Suruliraj S."/>
            <person name="Warren W."/>
            <person name="Mitreva M."/>
            <person name="Mardis E.R."/>
            <person name="Wilson R.K."/>
        </authorList>
    </citation>
    <scope>NUCLEOTIDE SEQUENCE [LARGE SCALE GENOMIC DNA]</scope>
    <source>
        <strain evidence="1 2">F0235</strain>
    </source>
</reference>
<dbReference type="AlphaFoldDB" id="L1MJU5"/>